<gene>
    <name evidence="1" type="ORF">Ae201684_012563</name>
</gene>
<accession>A0A6G0WR54</accession>
<name>A0A6G0WR54_9STRA</name>
<comment type="caution">
    <text evidence="1">The sequence shown here is derived from an EMBL/GenBank/DDBJ whole genome shotgun (WGS) entry which is preliminary data.</text>
</comment>
<dbReference type="SUPFAM" id="SSF101478">
    <property type="entry name" value="ADP-ribosylglycohydrolase"/>
    <property type="match status" value="1"/>
</dbReference>
<evidence type="ECO:0008006" key="3">
    <source>
        <dbReference type="Google" id="ProtNLM"/>
    </source>
</evidence>
<dbReference type="Proteomes" id="UP000481153">
    <property type="component" value="Unassembled WGS sequence"/>
</dbReference>
<dbReference type="InterPro" id="IPR005502">
    <property type="entry name" value="Ribosyl_crysJ1"/>
</dbReference>
<dbReference type="AlphaFoldDB" id="A0A6G0WR54"/>
<dbReference type="Pfam" id="PF03747">
    <property type="entry name" value="ADP_ribosyl_GH"/>
    <property type="match status" value="1"/>
</dbReference>
<dbReference type="VEuPathDB" id="FungiDB:AeMF1_002612"/>
<dbReference type="PANTHER" id="PTHR16222">
    <property type="entry name" value="ADP-RIBOSYLGLYCOHYDROLASE"/>
    <property type="match status" value="1"/>
</dbReference>
<keyword evidence="2" id="KW-1185">Reference proteome</keyword>
<proteinExistence type="predicted"/>
<dbReference type="PANTHER" id="PTHR16222:SF17">
    <property type="entry name" value="SELENOPROTEIN J"/>
    <property type="match status" value="1"/>
</dbReference>
<reference evidence="1 2" key="1">
    <citation type="submission" date="2019-07" db="EMBL/GenBank/DDBJ databases">
        <title>Genomics analysis of Aphanomyces spp. identifies a new class of oomycete effector associated with host adaptation.</title>
        <authorList>
            <person name="Gaulin E."/>
        </authorList>
    </citation>
    <scope>NUCLEOTIDE SEQUENCE [LARGE SCALE GENOMIC DNA]</scope>
    <source>
        <strain evidence="1 2">ATCC 201684</strain>
    </source>
</reference>
<dbReference type="EMBL" id="VJMJ01000159">
    <property type="protein sequence ID" value="KAF0729924.1"/>
    <property type="molecule type" value="Genomic_DNA"/>
</dbReference>
<evidence type="ECO:0000313" key="2">
    <source>
        <dbReference type="Proteomes" id="UP000481153"/>
    </source>
</evidence>
<dbReference type="InterPro" id="IPR050792">
    <property type="entry name" value="ADP-ribosylglycohydrolase"/>
</dbReference>
<dbReference type="InterPro" id="IPR036705">
    <property type="entry name" value="Ribosyl_crysJ1_sf"/>
</dbReference>
<sequence length="373" mass="40046">MQTKMTTTKSKPWTLGILALLGALVWLNLSSNVQETRQATSYAASSQVETHVAPYERAVTAVMAGFVSDAASMPLHWIYNANELSNLVAGRDPAFFSPPASKYYDYPLGAQSPYGDEIVSLLQYLARTPGTFSPTDYATESYKAVKAYTGRLNGVFRDFIANVEAGKVYPDLASDHPDTQGLNKVPLLVARFAGQEDLVDIVRAAVKVHQRPQIAIEVAVAGAIILENIILHGSSPRDAIMSAEKDPRVDASVRDIIASVLKDVKSSSDVTAAIETYGKSCPLPGAFHGILFVLLSDGHLVSSVQKNIVAGGDNCGRSIYIGAVTAAASGEVPQAWTKTTTRYSEFYPLVVQLVAKNPSFESPSIHCTDTKCS</sequence>
<evidence type="ECO:0000313" key="1">
    <source>
        <dbReference type="EMBL" id="KAF0729924.1"/>
    </source>
</evidence>
<dbReference type="Gene3D" id="1.10.4080.10">
    <property type="entry name" value="ADP-ribosylation/Crystallin J1"/>
    <property type="match status" value="1"/>
</dbReference>
<protein>
    <recommendedName>
        <fullName evidence="3">ADP-ribosylation/Crystallin J1</fullName>
    </recommendedName>
</protein>
<organism evidence="1 2">
    <name type="scientific">Aphanomyces euteiches</name>
    <dbReference type="NCBI Taxonomy" id="100861"/>
    <lineage>
        <taxon>Eukaryota</taxon>
        <taxon>Sar</taxon>
        <taxon>Stramenopiles</taxon>
        <taxon>Oomycota</taxon>
        <taxon>Saprolegniomycetes</taxon>
        <taxon>Saprolegniales</taxon>
        <taxon>Verrucalvaceae</taxon>
        <taxon>Aphanomyces</taxon>
    </lineage>
</organism>